<dbReference type="Gene3D" id="3.20.20.100">
    <property type="entry name" value="NADP-dependent oxidoreductase domain"/>
    <property type="match status" value="1"/>
</dbReference>
<dbReference type="InterPro" id="IPR023210">
    <property type="entry name" value="NADP_OxRdtase_dom"/>
</dbReference>
<dbReference type="SUPFAM" id="SSF51430">
    <property type="entry name" value="NAD(P)-linked oxidoreductase"/>
    <property type="match status" value="1"/>
</dbReference>
<dbReference type="OMA" id="VHWPSEG"/>
<sequence length="318" mass="34623">MPALGLGTWKIAAGDTTAAVLSALRCGYRLLDCAPVYGNQPQVGAAIQQALDEGTLRSRDELFVTSKLMTQTLEPTDFEAAVRTSLAELGVDYLDLALLQWPAPQRAPIAEQWCAMEALVDAGLARHIGVSNFSAKKLGELMDGSDCRIPPAVNQVECGAHFRQERLLRWCVTRGVVVQAYGPLGSGDQFSSDGMGRERSGAEPVDHPAVINAAKATGMTRHQVLLRWNVGRGNVCVIPKSANPERQLENLRAVTGDTALPPEHADAIGSFEEQYRLQHGSFHTGPGKPYRTLADLWDEDVGYMKGREFERPEGFALR</sequence>
<dbReference type="RefSeq" id="XP_002507852.1">
    <property type="nucleotide sequence ID" value="XM_002507806.1"/>
</dbReference>
<dbReference type="InterPro" id="IPR018170">
    <property type="entry name" value="Aldo/ket_reductase_CS"/>
</dbReference>
<dbReference type="eggNOG" id="KOG1577">
    <property type="taxonomic scope" value="Eukaryota"/>
</dbReference>
<dbReference type="InterPro" id="IPR020471">
    <property type="entry name" value="AKR"/>
</dbReference>
<feature type="domain" description="NADP-dependent oxidoreductase" evidence="3">
    <location>
        <begin position="4"/>
        <end position="268"/>
    </location>
</feature>
<dbReference type="GeneID" id="8245777"/>
<organism evidence="4 5">
    <name type="scientific">Micromonas commoda (strain RCC299 / NOUM17 / CCMP2709)</name>
    <name type="common">Picoplanktonic green alga</name>
    <dbReference type="NCBI Taxonomy" id="296587"/>
    <lineage>
        <taxon>Eukaryota</taxon>
        <taxon>Viridiplantae</taxon>
        <taxon>Chlorophyta</taxon>
        <taxon>Mamiellophyceae</taxon>
        <taxon>Mamiellales</taxon>
        <taxon>Mamiellaceae</taxon>
        <taxon>Micromonas</taxon>
    </lineage>
</organism>
<dbReference type="PANTHER" id="PTHR11732">
    <property type="entry name" value="ALDO/KETO REDUCTASE"/>
    <property type="match status" value="1"/>
</dbReference>
<dbReference type="EMBL" id="CP001575">
    <property type="protein sequence ID" value="ACO69110.1"/>
    <property type="molecule type" value="Genomic_DNA"/>
</dbReference>
<dbReference type="KEGG" id="mis:MICPUN_84021"/>
<evidence type="ECO:0000256" key="2">
    <source>
        <dbReference type="PIRSR" id="PIRSR000097-3"/>
    </source>
</evidence>
<gene>
    <name evidence="4" type="ORF">MICPUN_84021</name>
</gene>
<evidence type="ECO:0000313" key="4">
    <source>
        <dbReference type="EMBL" id="ACO69110.1"/>
    </source>
</evidence>
<dbReference type="InParanoid" id="C1FFN0"/>
<dbReference type="PRINTS" id="PR00069">
    <property type="entry name" value="ALDKETRDTASE"/>
</dbReference>
<reference evidence="4 5" key="1">
    <citation type="journal article" date="2009" name="Science">
        <title>Green evolution and dynamic adaptations revealed by genomes of the marine picoeukaryotes Micromonas.</title>
        <authorList>
            <person name="Worden A.Z."/>
            <person name="Lee J.H."/>
            <person name="Mock T."/>
            <person name="Rouze P."/>
            <person name="Simmons M.P."/>
            <person name="Aerts A.L."/>
            <person name="Allen A.E."/>
            <person name="Cuvelier M.L."/>
            <person name="Derelle E."/>
            <person name="Everett M.V."/>
            <person name="Foulon E."/>
            <person name="Grimwood J."/>
            <person name="Gundlach H."/>
            <person name="Henrissat B."/>
            <person name="Napoli C."/>
            <person name="McDonald S.M."/>
            <person name="Parker M.S."/>
            <person name="Rombauts S."/>
            <person name="Salamov A."/>
            <person name="Von Dassow P."/>
            <person name="Badger J.H."/>
            <person name="Coutinho P.M."/>
            <person name="Demir E."/>
            <person name="Dubchak I."/>
            <person name="Gentemann C."/>
            <person name="Eikrem W."/>
            <person name="Gready J.E."/>
            <person name="John U."/>
            <person name="Lanier W."/>
            <person name="Lindquist E.A."/>
            <person name="Lucas S."/>
            <person name="Mayer K.F."/>
            <person name="Moreau H."/>
            <person name="Not F."/>
            <person name="Otillar R."/>
            <person name="Panaud O."/>
            <person name="Pangilinan J."/>
            <person name="Paulsen I."/>
            <person name="Piegu B."/>
            <person name="Poliakov A."/>
            <person name="Robbens S."/>
            <person name="Schmutz J."/>
            <person name="Toulza E."/>
            <person name="Wyss T."/>
            <person name="Zelensky A."/>
            <person name="Zhou K."/>
            <person name="Armbrust E.V."/>
            <person name="Bhattacharya D."/>
            <person name="Goodenough U.W."/>
            <person name="Van de Peer Y."/>
            <person name="Grigoriev I.V."/>
        </authorList>
    </citation>
    <scope>NUCLEOTIDE SEQUENCE [LARGE SCALE GENOMIC DNA]</scope>
    <source>
        <strain evidence="5">RCC299 / NOUM17</strain>
    </source>
</reference>
<dbReference type="OrthoDB" id="416253at2759"/>
<dbReference type="CDD" id="cd19071">
    <property type="entry name" value="AKR_AKR1-5-like"/>
    <property type="match status" value="1"/>
</dbReference>
<keyword evidence="5" id="KW-1185">Reference proteome</keyword>
<dbReference type="InterPro" id="IPR036812">
    <property type="entry name" value="NAD(P)_OxRdtase_dom_sf"/>
</dbReference>
<accession>C1FFN0</accession>
<dbReference type="Pfam" id="PF00248">
    <property type="entry name" value="Aldo_ket_red"/>
    <property type="match status" value="1"/>
</dbReference>
<evidence type="ECO:0000256" key="1">
    <source>
        <dbReference type="PIRSR" id="PIRSR000097-1"/>
    </source>
</evidence>
<name>C1FFN0_MICCC</name>
<dbReference type="PROSITE" id="PS00798">
    <property type="entry name" value="ALDOKETO_REDUCTASE_1"/>
    <property type="match status" value="1"/>
</dbReference>
<dbReference type="Proteomes" id="UP000002009">
    <property type="component" value="Chromosome 8"/>
</dbReference>
<evidence type="ECO:0000259" key="3">
    <source>
        <dbReference type="Pfam" id="PF00248"/>
    </source>
</evidence>
<feature type="active site" description="Proton donor" evidence="1">
    <location>
        <position position="37"/>
    </location>
</feature>
<evidence type="ECO:0000313" key="5">
    <source>
        <dbReference type="Proteomes" id="UP000002009"/>
    </source>
</evidence>
<dbReference type="GO" id="GO:0016491">
    <property type="term" value="F:oxidoreductase activity"/>
    <property type="evidence" value="ECO:0007669"/>
    <property type="project" value="InterPro"/>
</dbReference>
<dbReference type="PROSITE" id="PS00062">
    <property type="entry name" value="ALDOKETO_REDUCTASE_2"/>
    <property type="match status" value="1"/>
</dbReference>
<dbReference type="AlphaFoldDB" id="C1FFN0"/>
<feature type="site" description="Lowers pKa of active site Tyr" evidence="2">
    <location>
        <position position="67"/>
    </location>
</feature>
<dbReference type="STRING" id="296587.C1FFN0"/>
<protein>
    <recommendedName>
        <fullName evidence="3">NADP-dependent oxidoreductase domain-containing protein</fullName>
    </recommendedName>
</protein>
<dbReference type="PIRSF" id="PIRSF000097">
    <property type="entry name" value="AKR"/>
    <property type="match status" value="1"/>
</dbReference>
<proteinExistence type="predicted"/>